<keyword evidence="4" id="KW-1185">Reference proteome</keyword>
<feature type="transmembrane region" description="Helical" evidence="1">
    <location>
        <begin position="42"/>
        <end position="63"/>
    </location>
</feature>
<dbReference type="GO" id="GO:0008610">
    <property type="term" value="P:lipid biosynthetic process"/>
    <property type="evidence" value="ECO:0007669"/>
    <property type="project" value="UniProtKB-ARBA"/>
</dbReference>
<evidence type="ECO:0000313" key="4">
    <source>
        <dbReference type="Proteomes" id="UP000318431"/>
    </source>
</evidence>
<evidence type="ECO:0000313" key="3">
    <source>
        <dbReference type="EMBL" id="TWI63427.1"/>
    </source>
</evidence>
<gene>
    <name evidence="3" type="ORF">IP91_03397</name>
</gene>
<organism evidence="3 4">
    <name type="scientific">Pseudoduganella lurida</name>
    <dbReference type="NCBI Taxonomy" id="1036180"/>
    <lineage>
        <taxon>Bacteria</taxon>
        <taxon>Pseudomonadati</taxon>
        <taxon>Pseudomonadota</taxon>
        <taxon>Betaproteobacteria</taxon>
        <taxon>Burkholderiales</taxon>
        <taxon>Oxalobacteraceae</taxon>
        <taxon>Telluria group</taxon>
        <taxon>Pseudoduganella</taxon>
    </lineage>
</organism>
<accession>A0A562R2Z0</accession>
<dbReference type="InterPro" id="IPR012171">
    <property type="entry name" value="Fatty_acid_desaturase"/>
</dbReference>
<reference evidence="3 4" key="1">
    <citation type="journal article" date="2015" name="Stand. Genomic Sci.">
        <title>Genomic Encyclopedia of Bacterial and Archaeal Type Strains, Phase III: the genomes of soil and plant-associated and newly described type strains.</title>
        <authorList>
            <person name="Whitman W.B."/>
            <person name="Woyke T."/>
            <person name="Klenk H.P."/>
            <person name="Zhou Y."/>
            <person name="Lilburn T.G."/>
            <person name="Beck B.J."/>
            <person name="De Vos P."/>
            <person name="Vandamme P."/>
            <person name="Eisen J.A."/>
            <person name="Garrity G."/>
            <person name="Hugenholtz P."/>
            <person name="Kyrpides N.C."/>
        </authorList>
    </citation>
    <scope>NUCLEOTIDE SEQUENCE [LARGE SCALE GENOMIC DNA]</scope>
    <source>
        <strain evidence="3 4">CGMCC 1.10822</strain>
    </source>
</reference>
<evidence type="ECO:0000259" key="2">
    <source>
        <dbReference type="Pfam" id="PF00487"/>
    </source>
</evidence>
<dbReference type="OrthoDB" id="9800167at2"/>
<proteinExistence type="predicted"/>
<protein>
    <submittedName>
        <fullName evidence="3">Fatty acid desaturase</fullName>
    </submittedName>
</protein>
<sequence length="306" mass="34078">MRHALPAHLTTVSNPRALLAIALDWALIIACFVAAIRFPHPLVFLASAILIARTQLALAVLMHESAHGTLLSQQRLNDIAGQLFAAAPLLLVMDFYRRGHLQHHRAPMAADDPVAITFGIDDYPVTREELRWRLFKDATGIGYFLSVRRLVRARERARTPLRTASQGKAFHAIASIVAVQGTMIGLLAAAGHAALYAGLWILPAVTLLPLFGRIRAITEHAGYRASEDQRLSARTVVRRSWQTFFVGPHAIHYHIEHHEYPRVPFYRLARVHTLMAQQGRLPAANLYRSYGQVLKDVSQLANTGSH</sequence>
<dbReference type="PANTHER" id="PTHR19353">
    <property type="entry name" value="FATTY ACID DESATURASE 2"/>
    <property type="match status" value="1"/>
</dbReference>
<keyword evidence="1" id="KW-0812">Transmembrane</keyword>
<dbReference type="Pfam" id="PF00487">
    <property type="entry name" value="FA_desaturase"/>
    <property type="match status" value="1"/>
</dbReference>
<dbReference type="GO" id="GO:0016717">
    <property type="term" value="F:oxidoreductase activity, acting on paired donors, with oxidation of a pair of donors resulting in the reduction of molecular oxygen to two molecules of water"/>
    <property type="evidence" value="ECO:0007669"/>
    <property type="project" value="TreeGrafter"/>
</dbReference>
<keyword evidence="1" id="KW-0472">Membrane</keyword>
<feature type="transmembrane region" description="Helical" evidence="1">
    <location>
        <begin position="194"/>
        <end position="214"/>
    </location>
</feature>
<dbReference type="RefSeq" id="WP_145650293.1">
    <property type="nucleotide sequence ID" value="NZ_VLLB01000006.1"/>
</dbReference>
<dbReference type="Proteomes" id="UP000318431">
    <property type="component" value="Unassembled WGS sequence"/>
</dbReference>
<feature type="domain" description="Fatty acid desaturase" evidence="2">
    <location>
        <begin position="40"/>
        <end position="278"/>
    </location>
</feature>
<dbReference type="EMBL" id="VLLB01000006">
    <property type="protein sequence ID" value="TWI63427.1"/>
    <property type="molecule type" value="Genomic_DNA"/>
</dbReference>
<evidence type="ECO:0000256" key="1">
    <source>
        <dbReference type="SAM" id="Phobius"/>
    </source>
</evidence>
<dbReference type="AlphaFoldDB" id="A0A562R2Z0"/>
<comment type="caution">
    <text evidence="3">The sequence shown here is derived from an EMBL/GenBank/DDBJ whole genome shotgun (WGS) entry which is preliminary data.</text>
</comment>
<feature type="transmembrane region" description="Helical" evidence="1">
    <location>
        <begin position="169"/>
        <end position="188"/>
    </location>
</feature>
<dbReference type="InterPro" id="IPR005804">
    <property type="entry name" value="FA_desaturase_dom"/>
</dbReference>
<keyword evidence="1" id="KW-1133">Transmembrane helix</keyword>
<name>A0A562R2Z0_9BURK</name>
<dbReference type="PANTHER" id="PTHR19353:SF19">
    <property type="entry name" value="DELTA(5) FATTY ACID DESATURASE C-RELATED"/>
    <property type="match status" value="1"/>
</dbReference>
<feature type="transmembrane region" description="Helical" evidence="1">
    <location>
        <begin position="17"/>
        <end position="35"/>
    </location>
</feature>
<feature type="transmembrane region" description="Helical" evidence="1">
    <location>
        <begin position="79"/>
        <end position="96"/>
    </location>
</feature>
<dbReference type="GO" id="GO:0016020">
    <property type="term" value="C:membrane"/>
    <property type="evidence" value="ECO:0007669"/>
    <property type="project" value="TreeGrafter"/>
</dbReference>
<dbReference type="CDD" id="cd03510">
    <property type="entry name" value="Rhizobitoxine-FADS-like"/>
    <property type="match status" value="1"/>
</dbReference>